<dbReference type="RefSeq" id="WP_330092035.1">
    <property type="nucleotide sequence ID" value="NZ_JAUZMY010000011.1"/>
</dbReference>
<protein>
    <submittedName>
        <fullName evidence="5">BTAD domain-containing putative transcriptional regulator</fullName>
    </submittedName>
</protein>
<dbReference type="Pfam" id="PF03704">
    <property type="entry name" value="BTAD"/>
    <property type="match status" value="1"/>
</dbReference>
<reference evidence="5 6" key="1">
    <citation type="submission" date="2023-08" db="EMBL/GenBank/DDBJ databases">
        <authorList>
            <person name="Girao M."/>
            <person name="Carvalho M.F."/>
        </authorList>
    </citation>
    <scope>NUCLEOTIDE SEQUENCE [LARGE SCALE GENOMIC DNA]</scope>
    <source>
        <strain evidence="5 6">CT-R113</strain>
    </source>
</reference>
<dbReference type="Proteomes" id="UP001356095">
    <property type="component" value="Unassembled WGS sequence"/>
</dbReference>
<dbReference type="SUPFAM" id="SSF46894">
    <property type="entry name" value="C-terminal effector domain of the bipartite response regulators"/>
    <property type="match status" value="1"/>
</dbReference>
<feature type="DNA-binding region" description="OmpR/PhoB-type" evidence="3">
    <location>
        <begin position="1"/>
        <end position="96"/>
    </location>
</feature>
<dbReference type="InterPro" id="IPR001867">
    <property type="entry name" value="OmpR/PhoB-type_DNA-bd"/>
</dbReference>
<dbReference type="SMART" id="SM01043">
    <property type="entry name" value="BTAD"/>
    <property type="match status" value="1"/>
</dbReference>
<keyword evidence="6" id="KW-1185">Reference proteome</keyword>
<dbReference type="Gene3D" id="1.25.40.10">
    <property type="entry name" value="Tetratricopeptide repeat domain"/>
    <property type="match status" value="2"/>
</dbReference>
<organism evidence="5 6">
    <name type="scientific">Nocardiopsis codii</name>
    <dbReference type="NCBI Taxonomy" id="3065942"/>
    <lineage>
        <taxon>Bacteria</taxon>
        <taxon>Bacillati</taxon>
        <taxon>Actinomycetota</taxon>
        <taxon>Actinomycetes</taxon>
        <taxon>Streptosporangiales</taxon>
        <taxon>Nocardiopsidaceae</taxon>
        <taxon>Nocardiopsis</taxon>
    </lineage>
</organism>
<dbReference type="PRINTS" id="PR00364">
    <property type="entry name" value="DISEASERSIST"/>
</dbReference>
<dbReference type="PANTHER" id="PTHR47691">
    <property type="entry name" value="REGULATOR-RELATED"/>
    <property type="match status" value="1"/>
</dbReference>
<dbReference type="Pfam" id="PF00486">
    <property type="entry name" value="Trans_reg_C"/>
    <property type="match status" value="1"/>
</dbReference>
<gene>
    <name evidence="5" type="ORF">Q8791_13590</name>
</gene>
<dbReference type="EMBL" id="JAUZMY010000011">
    <property type="protein sequence ID" value="MEE2038253.1"/>
    <property type="molecule type" value="Genomic_DNA"/>
</dbReference>
<dbReference type="InterPro" id="IPR016032">
    <property type="entry name" value="Sig_transdc_resp-reg_C-effctor"/>
</dbReference>
<evidence type="ECO:0000313" key="5">
    <source>
        <dbReference type="EMBL" id="MEE2038253.1"/>
    </source>
</evidence>
<keyword evidence="2 3" id="KW-0238">DNA-binding</keyword>
<feature type="domain" description="OmpR/PhoB-type" evidence="4">
    <location>
        <begin position="1"/>
        <end position="96"/>
    </location>
</feature>
<accession>A0ABU7K7P5</accession>
<dbReference type="PANTHER" id="PTHR47691:SF3">
    <property type="entry name" value="HTH-TYPE TRANSCRIPTIONAL REGULATOR RV0890C-RELATED"/>
    <property type="match status" value="1"/>
</dbReference>
<evidence type="ECO:0000313" key="6">
    <source>
        <dbReference type="Proteomes" id="UP001356095"/>
    </source>
</evidence>
<dbReference type="InterPro" id="IPR011990">
    <property type="entry name" value="TPR-like_helical_dom_sf"/>
</dbReference>
<dbReference type="PROSITE" id="PS51755">
    <property type="entry name" value="OMPR_PHOB"/>
    <property type="match status" value="1"/>
</dbReference>
<dbReference type="Pfam" id="PF00931">
    <property type="entry name" value="NB-ARC"/>
    <property type="match status" value="1"/>
</dbReference>
<comment type="similarity">
    <text evidence="1">Belongs to the AfsR/DnrI/RedD regulatory family.</text>
</comment>
<dbReference type="InterPro" id="IPR005158">
    <property type="entry name" value="BTAD"/>
</dbReference>
<dbReference type="SUPFAM" id="SSF48452">
    <property type="entry name" value="TPR-like"/>
    <property type="match status" value="3"/>
</dbReference>
<evidence type="ECO:0000256" key="1">
    <source>
        <dbReference type="ARBA" id="ARBA00005820"/>
    </source>
</evidence>
<evidence type="ECO:0000256" key="3">
    <source>
        <dbReference type="PROSITE-ProRule" id="PRU01091"/>
    </source>
</evidence>
<dbReference type="SMART" id="SM00862">
    <property type="entry name" value="Trans_reg_C"/>
    <property type="match status" value="1"/>
</dbReference>
<dbReference type="Gene3D" id="3.40.50.300">
    <property type="entry name" value="P-loop containing nucleotide triphosphate hydrolases"/>
    <property type="match status" value="1"/>
</dbReference>
<dbReference type="Gene3D" id="1.10.10.10">
    <property type="entry name" value="Winged helix-like DNA-binding domain superfamily/Winged helix DNA-binding domain"/>
    <property type="match status" value="1"/>
</dbReference>
<proteinExistence type="inferred from homology"/>
<dbReference type="SUPFAM" id="SSF52540">
    <property type="entry name" value="P-loop containing nucleoside triphosphate hydrolases"/>
    <property type="match status" value="1"/>
</dbReference>
<dbReference type="InterPro" id="IPR036388">
    <property type="entry name" value="WH-like_DNA-bd_sf"/>
</dbReference>
<dbReference type="CDD" id="cd15831">
    <property type="entry name" value="BTAD"/>
    <property type="match status" value="1"/>
</dbReference>
<sequence>MRFGVLGPLTVWTSQGAVVRVPGAKVRTLLSVLLVHEGRAVSADRLVEDLWGAAPPGNPAGALQAKVSQLRRALEGAEPGGRGLVELGPSGYRLAAPDVDAARFAALLVRARGSSVPAERAALLDEAVGLWRGPAHADVADEEFARNAVTRLEESRLSALEDLAETRMDLGEHRPVVGELGDLVERHPLRERLRASHMRALYRSGRQGEALASYERLRLRLREDLGVDPGPDLVALHRSILEQDPALGASEERVRPATNLPAPLTDEPDGGLVGRGPQIGRVLDLVRRDRLVTLVGAGGVGKTRLAVEAARRSAELFPHGVWLVELARLRPGTGARVGADGVAEAVAEALGLRADAVSRTPREQGGRSATERLCEAVRDRRLLLVLDTCEHLVDAVARFAERLLGVAPGVRALATSREPLGVAGERLHPVPPLDVPPEDAGSAAVAASGAVRLFAARAAEASAGFTLDEGNGAAVAALCRRLDGIPLALELAATRVRVLDVRDLAGRLDDRFRVLGSGHRTAPPRQRTLRAVIDWSWDLLSEEERAVLRRLAVHRGGCTLAAAERVCAGGGVDRADVLDLLSRLLERSLVVVDGGDPRRYLLSESVADYGLERLEEAGEAEPVRRAHAEYLAELAEASEPALRGHLQHAWLRRMDAESADLRAALDWAVGSGGSTTALRLAGAAGRYWFLRGRVREARRHLAAALGPAPADGTAPDPVRLRAMAWLACFGFLDHGDTGAERLLGDVLLGYAAVDDPAGAAYARILCAYAMLGSGDVSRTRDINEEALSAFRTLGDRWGIAAARAVRAELASVAGNLPELREEAEGAAALFREEGDRWGRLHTTRLLGMLAEIGGDYGTARRLSTEGLHMAEELGLWASVSDQLAALGRLRLLAGDLPGATDLHERALRVAREQAFGSNAAFAATGLALADRRAGRLDAAEARTRELVAWNRARGYLPGVCLGLAELGFVAELRGDADAALELHTEGLAAARDTGDPRAVALAFEGLAGAAAVGGDPWRAALLLGAASAARESVGAALPGAEREDVDRAGGRARAALGGERFGRAFRQGYAEGLRCGAA</sequence>
<comment type="caution">
    <text evidence="5">The sequence shown here is derived from an EMBL/GenBank/DDBJ whole genome shotgun (WGS) entry which is preliminary data.</text>
</comment>
<evidence type="ECO:0000259" key="4">
    <source>
        <dbReference type="PROSITE" id="PS51755"/>
    </source>
</evidence>
<dbReference type="InterPro" id="IPR027417">
    <property type="entry name" value="P-loop_NTPase"/>
</dbReference>
<name>A0ABU7K7P5_9ACTN</name>
<evidence type="ECO:0000256" key="2">
    <source>
        <dbReference type="ARBA" id="ARBA00023125"/>
    </source>
</evidence>
<dbReference type="InterPro" id="IPR002182">
    <property type="entry name" value="NB-ARC"/>
</dbReference>